<comment type="caution">
    <text evidence="12">The sequence shown here is derived from an EMBL/GenBank/DDBJ whole genome shotgun (WGS) entry which is preliminary data.</text>
</comment>
<keyword evidence="6 9" id="KW-1133">Transmembrane helix</keyword>
<keyword evidence="3" id="KW-1003">Cell membrane</keyword>
<comment type="function">
    <text evidence="9">Part of the tripartite ATP-independent periplasmic (TRAP) transport system.</text>
</comment>
<feature type="domain" description="Tripartite ATP-independent periplasmic transporters DctQ component" evidence="10">
    <location>
        <begin position="24"/>
        <end position="147"/>
    </location>
</feature>
<sequence length="163" mass="17939">MKRATQLIVKVSDAIATFAFAGFLCAIVAQVAYRYAGISMVWSEELARLLNVYMVFFGLILVTADGGHLKIDILERSIRSPEALRLLRCSHRVLALVFLLCLAWGGLQLTRSSWDHPLATMAWANHGMFYLPVVIGTLVSAALLALQLLPMPEQAAQPQEDIG</sequence>
<dbReference type="AlphaFoldDB" id="A0A2A3JWZ6"/>
<dbReference type="PANTHER" id="PTHR35011:SF2">
    <property type="entry name" value="2,3-DIKETO-L-GULONATE TRAP TRANSPORTER SMALL PERMEASE PROTEIN YIAM"/>
    <property type="match status" value="1"/>
</dbReference>
<feature type="transmembrane region" description="Helical" evidence="9">
    <location>
        <begin position="129"/>
        <end position="149"/>
    </location>
</feature>
<proteinExistence type="inferred from homology"/>
<gene>
    <name evidence="11" type="ORF">CLG85_018555</name>
    <name evidence="12" type="ORF">CLG85_12345</name>
</gene>
<dbReference type="InterPro" id="IPR055348">
    <property type="entry name" value="DctQ"/>
</dbReference>
<evidence type="ECO:0000313" key="13">
    <source>
        <dbReference type="Proteomes" id="UP000217448"/>
    </source>
</evidence>
<keyword evidence="7 9" id="KW-0472">Membrane</keyword>
<evidence type="ECO:0000256" key="2">
    <source>
        <dbReference type="ARBA" id="ARBA00022448"/>
    </source>
</evidence>
<organism evidence="12">
    <name type="scientific">Alloyangia mangrovi</name>
    <dbReference type="NCBI Taxonomy" id="1779329"/>
    <lineage>
        <taxon>Bacteria</taxon>
        <taxon>Pseudomonadati</taxon>
        <taxon>Pseudomonadota</taxon>
        <taxon>Alphaproteobacteria</taxon>
        <taxon>Rhodobacterales</taxon>
        <taxon>Roseobacteraceae</taxon>
        <taxon>Alloyangia</taxon>
    </lineage>
</organism>
<evidence type="ECO:0000259" key="10">
    <source>
        <dbReference type="Pfam" id="PF04290"/>
    </source>
</evidence>
<evidence type="ECO:0000256" key="5">
    <source>
        <dbReference type="ARBA" id="ARBA00022692"/>
    </source>
</evidence>
<dbReference type="EMBL" id="NTHN02000040">
    <property type="protein sequence ID" value="MCT4372208.1"/>
    <property type="molecule type" value="Genomic_DNA"/>
</dbReference>
<comment type="subunit">
    <text evidence="9">The complex comprises the extracytoplasmic solute receptor protein and the two transmembrane proteins.</text>
</comment>
<evidence type="ECO:0000256" key="3">
    <source>
        <dbReference type="ARBA" id="ARBA00022475"/>
    </source>
</evidence>
<dbReference type="GO" id="GO:0005886">
    <property type="term" value="C:plasma membrane"/>
    <property type="evidence" value="ECO:0007669"/>
    <property type="project" value="UniProtKB-SubCell"/>
</dbReference>
<comment type="similarity">
    <text evidence="8 9">Belongs to the TRAP transporter small permease family.</text>
</comment>
<evidence type="ECO:0000313" key="12">
    <source>
        <dbReference type="EMBL" id="PBD18870.1"/>
    </source>
</evidence>
<comment type="subcellular location">
    <subcellularLocation>
        <location evidence="1 9">Cell inner membrane</location>
        <topology evidence="1 9">Multi-pass membrane protein</topology>
    </subcellularLocation>
</comment>
<dbReference type="Pfam" id="PF04290">
    <property type="entry name" value="DctQ"/>
    <property type="match status" value="1"/>
</dbReference>
<dbReference type="GO" id="GO:0015740">
    <property type="term" value="P:C4-dicarboxylate transport"/>
    <property type="evidence" value="ECO:0007669"/>
    <property type="project" value="TreeGrafter"/>
</dbReference>
<dbReference type="Proteomes" id="UP000217448">
    <property type="component" value="Unassembled WGS sequence"/>
</dbReference>
<dbReference type="EMBL" id="NTHN01000182">
    <property type="protein sequence ID" value="PBD18870.1"/>
    <property type="molecule type" value="Genomic_DNA"/>
</dbReference>
<accession>A0A2A3JWZ6</accession>
<keyword evidence="13" id="KW-1185">Reference proteome</keyword>
<reference evidence="12" key="1">
    <citation type="submission" date="2017-09" db="EMBL/GenBank/DDBJ databases">
        <title>Yangia sp. SAOS 153D whole genome sequencing.</title>
        <authorList>
            <person name="Verma A."/>
            <person name="Krishnamurthi S."/>
        </authorList>
    </citation>
    <scope>NUCLEOTIDE SEQUENCE [LARGE SCALE GENOMIC DNA]</scope>
    <source>
        <strain evidence="12">SAOS 153D</strain>
    </source>
</reference>
<feature type="transmembrane region" description="Helical" evidence="9">
    <location>
        <begin position="12"/>
        <end position="33"/>
    </location>
</feature>
<dbReference type="PANTHER" id="PTHR35011">
    <property type="entry name" value="2,3-DIKETO-L-GULONATE TRAP TRANSPORTER SMALL PERMEASE PROTEIN YIAM"/>
    <property type="match status" value="1"/>
</dbReference>
<evidence type="ECO:0000256" key="7">
    <source>
        <dbReference type="ARBA" id="ARBA00023136"/>
    </source>
</evidence>
<dbReference type="GO" id="GO:0022857">
    <property type="term" value="F:transmembrane transporter activity"/>
    <property type="evidence" value="ECO:0007669"/>
    <property type="project" value="UniProtKB-UniRule"/>
</dbReference>
<evidence type="ECO:0000256" key="6">
    <source>
        <dbReference type="ARBA" id="ARBA00022989"/>
    </source>
</evidence>
<keyword evidence="2 9" id="KW-0813">Transport</keyword>
<name>A0A2A3JWZ6_9RHOB</name>
<reference evidence="11" key="3">
    <citation type="submission" date="2024-05" db="EMBL/GenBank/DDBJ databases">
        <title>Yangia mangrovi SAOS 153D genome.</title>
        <authorList>
            <person name="Verma A."/>
            <person name="Pal Y."/>
            <person name="Sundharam S."/>
            <person name="Bisht B."/>
            <person name="Srinivasan K."/>
        </authorList>
    </citation>
    <scope>NUCLEOTIDE SEQUENCE</scope>
    <source>
        <strain evidence="11">SAOS 153D</strain>
    </source>
</reference>
<evidence type="ECO:0000256" key="9">
    <source>
        <dbReference type="RuleBase" id="RU369079"/>
    </source>
</evidence>
<feature type="transmembrane region" description="Helical" evidence="9">
    <location>
        <begin position="92"/>
        <end position="109"/>
    </location>
</feature>
<feature type="transmembrane region" description="Helical" evidence="9">
    <location>
        <begin position="53"/>
        <end position="71"/>
    </location>
</feature>
<evidence type="ECO:0000313" key="11">
    <source>
        <dbReference type="EMBL" id="MCT4372208.1"/>
    </source>
</evidence>
<dbReference type="InterPro" id="IPR007387">
    <property type="entry name" value="TRAP_DctQ"/>
</dbReference>
<dbReference type="RefSeq" id="WP_095882545.1">
    <property type="nucleotide sequence ID" value="NZ_NTHN02000040.1"/>
</dbReference>
<evidence type="ECO:0000256" key="1">
    <source>
        <dbReference type="ARBA" id="ARBA00004429"/>
    </source>
</evidence>
<protein>
    <recommendedName>
        <fullName evidence="9">TRAP transporter small permease protein</fullName>
    </recommendedName>
</protein>
<evidence type="ECO:0000256" key="8">
    <source>
        <dbReference type="ARBA" id="ARBA00038436"/>
    </source>
</evidence>
<evidence type="ECO:0000256" key="4">
    <source>
        <dbReference type="ARBA" id="ARBA00022519"/>
    </source>
</evidence>
<keyword evidence="4 9" id="KW-0997">Cell inner membrane</keyword>
<dbReference type="OrthoDB" id="5878939at2"/>
<keyword evidence="5 9" id="KW-0812">Transmembrane</keyword>
<reference evidence="13" key="2">
    <citation type="submission" date="2023-07" db="EMBL/GenBank/DDBJ databases">
        <title>Yangia mangrovi SAOS 153D genome.</title>
        <authorList>
            <person name="Verma A."/>
            <person name="Pal Y."/>
            <person name="Sundharam S."/>
            <person name="Bisht B."/>
            <person name="Srinivasan K."/>
        </authorList>
    </citation>
    <scope>NUCLEOTIDE SEQUENCE [LARGE SCALE GENOMIC DNA]</scope>
    <source>
        <strain evidence="13">SAOS 153D</strain>
    </source>
</reference>